<dbReference type="Proteomes" id="UP000639772">
    <property type="component" value="Unassembled WGS sequence"/>
</dbReference>
<protein>
    <submittedName>
        <fullName evidence="1">Uncharacterized protein</fullName>
    </submittedName>
</protein>
<evidence type="ECO:0000313" key="1">
    <source>
        <dbReference type="EMBL" id="KAG0451455.1"/>
    </source>
</evidence>
<dbReference type="AlphaFoldDB" id="A0A835PFI6"/>
<sequence length="67" mass="7621">MSAVANSASYLKGNEFDEVVPKSTTIGVHDDSSKMRYPLMERRSHNNKKRIMACTSCLYVEFDTLFV</sequence>
<name>A0A835PFI6_VANPL</name>
<gene>
    <name evidence="1" type="ORF">HPP92_026260</name>
</gene>
<evidence type="ECO:0000313" key="2">
    <source>
        <dbReference type="Proteomes" id="UP000639772"/>
    </source>
</evidence>
<dbReference type="EMBL" id="JADCNM010000060">
    <property type="protein sequence ID" value="KAG0451455.1"/>
    <property type="molecule type" value="Genomic_DNA"/>
</dbReference>
<organism evidence="1 2">
    <name type="scientific">Vanilla planifolia</name>
    <name type="common">Vanilla</name>
    <dbReference type="NCBI Taxonomy" id="51239"/>
    <lineage>
        <taxon>Eukaryota</taxon>
        <taxon>Viridiplantae</taxon>
        <taxon>Streptophyta</taxon>
        <taxon>Embryophyta</taxon>
        <taxon>Tracheophyta</taxon>
        <taxon>Spermatophyta</taxon>
        <taxon>Magnoliopsida</taxon>
        <taxon>Liliopsida</taxon>
        <taxon>Asparagales</taxon>
        <taxon>Orchidaceae</taxon>
        <taxon>Vanilloideae</taxon>
        <taxon>Vanilleae</taxon>
        <taxon>Vanilla</taxon>
    </lineage>
</organism>
<accession>A0A835PFI6</accession>
<proteinExistence type="predicted"/>
<reference evidence="1 2" key="1">
    <citation type="journal article" date="2020" name="Nat. Food">
        <title>A phased Vanilla planifolia genome enables genetic improvement of flavour and production.</title>
        <authorList>
            <person name="Hasing T."/>
            <person name="Tang H."/>
            <person name="Brym M."/>
            <person name="Khazi F."/>
            <person name="Huang T."/>
            <person name="Chambers A.H."/>
        </authorList>
    </citation>
    <scope>NUCLEOTIDE SEQUENCE [LARGE SCALE GENOMIC DNA]</scope>
    <source>
        <tissue evidence="1">Leaf</tissue>
    </source>
</reference>
<comment type="caution">
    <text evidence="1">The sequence shown here is derived from an EMBL/GenBank/DDBJ whole genome shotgun (WGS) entry which is preliminary data.</text>
</comment>